<dbReference type="Proteomes" id="UP001617351">
    <property type="component" value="Unassembled WGS sequence"/>
</dbReference>
<name>A0ABW8EI92_STRT5</name>
<feature type="region of interest" description="Disordered" evidence="1">
    <location>
        <begin position="244"/>
        <end position="278"/>
    </location>
</feature>
<organism evidence="3 4">
    <name type="scientific">Streptomyces toxytricini</name>
    <name type="common">Actinomyces toxytricini</name>
    <dbReference type="NCBI Taxonomy" id="67369"/>
    <lineage>
        <taxon>Bacteria</taxon>
        <taxon>Bacillati</taxon>
        <taxon>Actinomycetota</taxon>
        <taxon>Actinomycetes</taxon>
        <taxon>Kitasatosporales</taxon>
        <taxon>Streptomycetaceae</taxon>
        <taxon>Streptomyces</taxon>
    </lineage>
</organism>
<gene>
    <name evidence="3" type="ORF">ACIO7M_10920</name>
</gene>
<dbReference type="SMART" id="SM00943">
    <property type="entry name" value="Prim-Pol"/>
    <property type="match status" value="1"/>
</dbReference>
<evidence type="ECO:0000256" key="1">
    <source>
        <dbReference type="SAM" id="MobiDB-lite"/>
    </source>
</evidence>
<dbReference type="InterPro" id="IPR015330">
    <property type="entry name" value="DNA_primase/pol_bifunc_N"/>
</dbReference>
<keyword evidence="4" id="KW-1185">Reference proteome</keyword>
<evidence type="ECO:0000313" key="3">
    <source>
        <dbReference type="EMBL" id="MFJ2821616.1"/>
    </source>
</evidence>
<comment type="caution">
    <text evidence="3">The sequence shown here is derived from an EMBL/GenBank/DDBJ whole genome shotgun (WGS) entry which is preliminary data.</text>
</comment>
<dbReference type="EMBL" id="JBIUYY010000004">
    <property type="protein sequence ID" value="MFJ2821616.1"/>
    <property type="molecule type" value="Genomic_DNA"/>
</dbReference>
<evidence type="ECO:0000313" key="4">
    <source>
        <dbReference type="Proteomes" id="UP001617351"/>
    </source>
</evidence>
<evidence type="ECO:0000259" key="2">
    <source>
        <dbReference type="SMART" id="SM00943"/>
    </source>
</evidence>
<dbReference type="Pfam" id="PF09250">
    <property type="entry name" value="Prim-Pol"/>
    <property type="match status" value="1"/>
</dbReference>
<sequence length="369" mass="38928">MPVYSESLPHAVSGGSALDVATWLALRGYPVHPLAPGAKTPAANCPDCRGAHHSPAACPCHAEGRWCHGFHAATTDLRTLRRWWRAEPGFGIGVSCGPARLVVIDVDAHPAPLPDRRKLLPGIPVDDRVDLTGLRNGYDTLALLAAYRSRPHPCEDASTLRVRTPSGGMHIWYRVPQDGPAFRSSSGSGSRAALAWQVDVRAVGGYIVAPTTRTAAGVYEALPGARVPAALPLWLTAELVRTGHAPDEAPPAPEGPSEAPRGPLAGRRSPARPAVRGKAGRRLLGPLLDDVRACGAAPAGTAFSEKLNRAAFTAGGLAAAGHLDHGEGRLLLLEAADHARPHQQRRNRLIVEAGLRAGSDRPIHPKECP</sequence>
<dbReference type="SUPFAM" id="SSF56747">
    <property type="entry name" value="Prim-pol domain"/>
    <property type="match status" value="1"/>
</dbReference>
<accession>A0ABW8EI92</accession>
<reference evidence="3 4" key="1">
    <citation type="submission" date="2024-10" db="EMBL/GenBank/DDBJ databases">
        <title>The Natural Products Discovery Center: Release of the First 8490 Sequenced Strains for Exploring Actinobacteria Biosynthetic Diversity.</title>
        <authorList>
            <person name="Kalkreuter E."/>
            <person name="Kautsar S.A."/>
            <person name="Yang D."/>
            <person name="Bader C.D."/>
            <person name="Teijaro C.N."/>
            <person name="Fluegel L."/>
            <person name="Davis C.M."/>
            <person name="Simpson J.R."/>
            <person name="Lauterbach L."/>
            <person name="Steele A.D."/>
            <person name="Gui C."/>
            <person name="Meng S."/>
            <person name="Li G."/>
            <person name="Viehrig K."/>
            <person name="Ye F."/>
            <person name="Su P."/>
            <person name="Kiefer A.F."/>
            <person name="Nichols A."/>
            <person name="Cepeda A.J."/>
            <person name="Yan W."/>
            <person name="Fan B."/>
            <person name="Jiang Y."/>
            <person name="Adhikari A."/>
            <person name="Zheng C.-J."/>
            <person name="Schuster L."/>
            <person name="Cowan T.M."/>
            <person name="Smanski M.J."/>
            <person name="Chevrette M.G."/>
            <person name="De Carvalho L.P.S."/>
            <person name="Shen B."/>
        </authorList>
    </citation>
    <scope>NUCLEOTIDE SEQUENCE [LARGE SCALE GENOMIC DNA]</scope>
    <source>
        <strain evidence="3 4">NPDC087220</strain>
    </source>
</reference>
<dbReference type="RefSeq" id="WP_402379665.1">
    <property type="nucleotide sequence ID" value="NZ_JBIUYY010000004.1"/>
</dbReference>
<protein>
    <submittedName>
        <fullName evidence="3">Bifunctional DNA primase/polymerase</fullName>
    </submittedName>
</protein>
<proteinExistence type="predicted"/>
<dbReference type="CDD" id="cd04859">
    <property type="entry name" value="Prim_Pol"/>
    <property type="match status" value="1"/>
</dbReference>
<feature type="domain" description="DNA primase/polymerase bifunctional N-terminal" evidence="2">
    <location>
        <begin position="21"/>
        <end position="235"/>
    </location>
</feature>